<dbReference type="EMBL" id="JBHSMA010000001">
    <property type="protein sequence ID" value="MFC5408921.1"/>
    <property type="molecule type" value="Genomic_DNA"/>
</dbReference>
<name>A0ABW0I5W7_9BACT</name>
<gene>
    <name evidence="3" type="ORF">ACFPMF_06360</name>
</gene>
<dbReference type="Pfam" id="PF13568">
    <property type="entry name" value="OMP_b-brl_2"/>
    <property type="match status" value="1"/>
</dbReference>
<keyword evidence="1" id="KW-0732">Signal</keyword>
<evidence type="ECO:0000259" key="2">
    <source>
        <dbReference type="Pfam" id="PF13568"/>
    </source>
</evidence>
<reference evidence="4" key="1">
    <citation type="journal article" date="2019" name="Int. J. Syst. Evol. Microbiol.">
        <title>The Global Catalogue of Microorganisms (GCM) 10K type strain sequencing project: providing services to taxonomists for standard genome sequencing and annotation.</title>
        <authorList>
            <consortium name="The Broad Institute Genomics Platform"/>
            <consortium name="The Broad Institute Genome Sequencing Center for Infectious Disease"/>
            <person name="Wu L."/>
            <person name="Ma J."/>
        </authorList>
    </citation>
    <scope>NUCLEOTIDE SEQUENCE [LARGE SCALE GENOMIC DNA]</scope>
    <source>
        <strain evidence="4">CCUG 55250</strain>
    </source>
</reference>
<keyword evidence="4" id="KW-1185">Reference proteome</keyword>
<proteinExistence type="predicted"/>
<dbReference type="Proteomes" id="UP001596106">
    <property type="component" value="Unassembled WGS sequence"/>
</dbReference>
<feature type="domain" description="Outer membrane protein beta-barrel" evidence="2">
    <location>
        <begin position="22"/>
        <end position="205"/>
    </location>
</feature>
<protein>
    <submittedName>
        <fullName evidence="3">Porin family protein</fullName>
    </submittedName>
</protein>
<evidence type="ECO:0000313" key="4">
    <source>
        <dbReference type="Proteomes" id="UP001596106"/>
    </source>
</evidence>
<evidence type="ECO:0000256" key="1">
    <source>
        <dbReference type="SAM" id="SignalP"/>
    </source>
</evidence>
<feature type="signal peptide" evidence="1">
    <location>
        <begin position="1"/>
        <end position="21"/>
    </location>
</feature>
<dbReference type="InterPro" id="IPR025665">
    <property type="entry name" value="Beta-barrel_OMP_2"/>
</dbReference>
<organism evidence="3 4">
    <name type="scientific">Larkinella bovis</name>
    <dbReference type="NCBI Taxonomy" id="683041"/>
    <lineage>
        <taxon>Bacteria</taxon>
        <taxon>Pseudomonadati</taxon>
        <taxon>Bacteroidota</taxon>
        <taxon>Cytophagia</taxon>
        <taxon>Cytophagales</taxon>
        <taxon>Spirosomataceae</taxon>
        <taxon>Larkinella</taxon>
    </lineage>
</organism>
<comment type="caution">
    <text evidence="3">The sequence shown here is derived from an EMBL/GenBank/DDBJ whole genome shotgun (WGS) entry which is preliminary data.</text>
</comment>
<dbReference type="RefSeq" id="WP_379842267.1">
    <property type="nucleotide sequence ID" value="NZ_JBHSMA010000001.1"/>
</dbReference>
<evidence type="ECO:0000313" key="3">
    <source>
        <dbReference type="EMBL" id="MFC5408921.1"/>
    </source>
</evidence>
<accession>A0ABW0I5W7</accession>
<sequence length="233" mass="25302">MKRFSRPFFTLAFALIGFSLAAQNPLFTVGIRGGLTLSTVQISQPSVPGSGLKPGFAIGVTTAYHFQDNWFLQSGLSFITKGAKITGTAPLGFDEQMINPGRDAVLISHQHYVQLPVHLGYSLKIRPATRLVLNAGPYVAQGIGGKTRLTGDLIFGDMIENTTLEEKTFGGKGLKAFDYGLGAGVGFEFEKNALRLQYDLGLRDIGPVGGSFLPFYSSSYKNRNISLQLEIRF</sequence>
<feature type="chain" id="PRO_5046989602" evidence="1">
    <location>
        <begin position="22"/>
        <end position="233"/>
    </location>
</feature>